<sequence length="155" mass="18234">MNDKLTVKTLIEDLELLEHIKEAKNRRTSRICLDNHSVFEKQEMLAIENELNELYSEYTFEIIFVMSGFGQDLIITNKQAKAEYDSMPKTRTYGELYNLLVEKYGITRNSKLKENPDKSINDIQFNEILDFELSLNKLLSYAYDRMGSLDINKKF</sequence>
<dbReference type="EMBL" id="JAFREL020000008">
    <property type="protein sequence ID" value="MEO1773272.1"/>
    <property type="molecule type" value="Genomic_DNA"/>
</dbReference>
<evidence type="ECO:0000313" key="1">
    <source>
        <dbReference type="EMBL" id="MEO1773272.1"/>
    </source>
</evidence>
<dbReference type="RefSeq" id="WP_207702710.1">
    <property type="nucleotide sequence ID" value="NZ_JAFREL020000008.1"/>
</dbReference>
<keyword evidence="2" id="KW-1185">Reference proteome</keyword>
<gene>
    <name evidence="1" type="ORF">JZO67_005256</name>
</gene>
<protein>
    <submittedName>
        <fullName evidence="1">Uncharacterized protein</fullName>
    </submittedName>
</protein>
<comment type="caution">
    <text evidence="1">The sequence shown here is derived from an EMBL/GenBank/DDBJ whole genome shotgun (WGS) entry which is preliminary data.</text>
</comment>
<organism evidence="1 2">
    <name type="scientific">Candidatus Enterococcus ferrettii</name>
    <dbReference type="NCBI Taxonomy" id="2815324"/>
    <lineage>
        <taxon>Bacteria</taxon>
        <taxon>Bacillati</taxon>
        <taxon>Bacillota</taxon>
        <taxon>Bacilli</taxon>
        <taxon>Lactobacillales</taxon>
        <taxon>Enterococcaceae</taxon>
        <taxon>Enterococcus</taxon>
    </lineage>
</organism>
<proteinExistence type="predicted"/>
<reference evidence="1 2" key="1">
    <citation type="submission" date="2024-02" db="EMBL/GenBank/DDBJ databases">
        <title>The Genome Sequence of Enterococcus sp. DIV0159.</title>
        <authorList>
            <person name="Earl A."/>
            <person name="Manson A."/>
            <person name="Gilmore M."/>
            <person name="Sanders J."/>
            <person name="Shea T."/>
            <person name="Howe W."/>
            <person name="Livny J."/>
            <person name="Cuomo C."/>
            <person name="Neafsey D."/>
            <person name="Birren B."/>
        </authorList>
    </citation>
    <scope>NUCLEOTIDE SEQUENCE [LARGE SCALE GENOMIC DNA]</scope>
    <source>
        <strain evidence="1 2">665A</strain>
    </source>
</reference>
<evidence type="ECO:0000313" key="2">
    <source>
        <dbReference type="Proteomes" id="UP000664357"/>
    </source>
</evidence>
<dbReference type="Proteomes" id="UP000664357">
    <property type="component" value="Unassembled WGS sequence"/>
</dbReference>
<name>A0ABV0F1B9_9ENTE</name>
<accession>A0ABV0F1B9</accession>